<evidence type="ECO:0000256" key="1">
    <source>
        <dbReference type="SAM" id="MobiDB-lite"/>
    </source>
</evidence>
<dbReference type="InParanoid" id="D8LSP4"/>
<sequence>MSGDDESKPAVAGPMPETEQQKVPSVTEMMDKAAEDDFVARASASSSGGGVMGPSKPPEEYKRKERESFELNKKPETNQWASGAFKRGLALQAVVLSFVIFLSFQPEEVGNLAVCAPFTHPGGCVSFGEWVQVVFFGAPIPPM</sequence>
<dbReference type="AlphaFoldDB" id="D8LSP4"/>
<dbReference type="EMBL" id="FN649735">
    <property type="protein sequence ID" value="CBN75244.1"/>
    <property type="molecule type" value="Genomic_DNA"/>
</dbReference>
<reference evidence="2 3" key="1">
    <citation type="journal article" date="2010" name="Nature">
        <title>The Ectocarpus genome and the independent evolution of multicellularity in brown algae.</title>
        <authorList>
            <person name="Cock J.M."/>
            <person name="Sterck L."/>
            <person name="Rouze P."/>
            <person name="Scornet D."/>
            <person name="Allen A.E."/>
            <person name="Amoutzias G."/>
            <person name="Anthouard V."/>
            <person name="Artiguenave F."/>
            <person name="Aury J.M."/>
            <person name="Badger J.H."/>
            <person name="Beszteri B."/>
            <person name="Billiau K."/>
            <person name="Bonnet E."/>
            <person name="Bothwell J.H."/>
            <person name="Bowler C."/>
            <person name="Boyen C."/>
            <person name="Brownlee C."/>
            <person name="Carrano C.J."/>
            <person name="Charrier B."/>
            <person name="Cho G.Y."/>
            <person name="Coelho S.M."/>
            <person name="Collen J."/>
            <person name="Corre E."/>
            <person name="Da Silva C."/>
            <person name="Delage L."/>
            <person name="Delaroque N."/>
            <person name="Dittami S.M."/>
            <person name="Doulbeau S."/>
            <person name="Elias M."/>
            <person name="Farnham G."/>
            <person name="Gachon C.M."/>
            <person name="Gschloessl B."/>
            <person name="Heesch S."/>
            <person name="Jabbari K."/>
            <person name="Jubin C."/>
            <person name="Kawai H."/>
            <person name="Kimura K."/>
            <person name="Kloareg B."/>
            <person name="Kupper F.C."/>
            <person name="Lang D."/>
            <person name="Le Bail A."/>
            <person name="Leblanc C."/>
            <person name="Lerouge P."/>
            <person name="Lohr M."/>
            <person name="Lopez P.J."/>
            <person name="Martens C."/>
            <person name="Maumus F."/>
            <person name="Michel G."/>
            <person name="Miranda-Saavedra D."/>
            <person name="Morales J."/>
            <person name="Moreau H."/>
            <person name="Motomura T."/>
            <person name="Nagasato C."/>
            <person name="Napoli C.A."/>
            <person name="Nelson D.R."/>
            <person name="Nyvall-Collen P."/>
            <person name="Peters A.F."/>
            <person name="Pommier C."/>
            <person name="Potin P."/>
            <person name="Poulain J."/>
            <person name="Quesneville H."/>
            <person name="Read B."/>
            <person name="Rensing S.A."/>
            <person name="Ritter A."/>
            <person name="Rousvoal S."/>
            <person name="Samanta M."/>
            <person name="Samson G."/>
            <person name="Schroeder D.C."/>
            <person name="Segurens B."/>
            <person name="Strittmatter M."/>
            <person name="Tonon T."/>
            <person name="Tregear J.W."/>
            <person name="Valentin K."/>
            <person name="von Dassow P."/>
            <person name="Yamagishi T."/>
            <person name="Van de Peer Y."/>
            <person name="Wincker P."/>
        </authorList>
    </citation>
    <scope>NUCLEOTIDE SEQUENCE [LARGE SCALE GENOMIC DNA]</scope>
    <source>
        <strain evidence="3">Ec32 / CCAP1310/4</strain>
    </source>
</reference>
<protein>
    <submittedName>
        <fullName evidence="2">Uncharacterized protein</fullName>
    </submittedName>
</protein>
<evidence type="ECO:0000313" key="3">
    <source>
        <dbReference type="Proteomes" id="UP000002630"/>
    </source>
</evidence>
<gene>
    <name evidence="2" type="ORF">Esi_0076_0029</name>
</gene>
<feature type="compositionally biased region" description="Basic and acidic residues" evidence="1">
    <location>
        <begin position="29"/>
        <end position="39"/>
    </location>
</feature>
<feature type="region of interest" description="Disordered" evidence="1">
    <location>
        <begin position="1"/>
        <end position="75"/>
    </location>
</feature>
<proteinExistence type="predicted"/>
<name>D8LSP4_ECTSI</name>
<keyword evidence="3" id="KW-1185">Reference proteome</keyword>
<feature type="compositionally biased region" description="Basic and acidic residues" evidence="1">
    <location>
        <begin position="57"/>
        <end position="75"/>
    </location>
</feature>
<dbReference type="OrthoDB" id="10360850at2759"/>
<dbReference type="Proteomes" id="UP000002630">
    <property type="component" value="Linkage Group LG10"/>
</dbReference>
<evidence type="ECO:0000313" key="2">
    <source>
        <dbReference type="EMBL" id="CBN75244.1"/>
    </source>
</evidence>
<accession>D8LSP4</accession>
<dbReference type="EMBL" id="FN648992">
    <property type="protein sequence ID" value="CBN75244.1"/>
    <property type="molecule type" value="Genomic_DNA"/>
</dbReference>
<organism evidence="2 3">
    <name type="scientific">Ectocarpus siliculosus</name>
    <name type="common">Brown alga</name>
    <name type="synonym">Conferva siliculosa</name>
    <dbReference type="NCBI Taxonomy" id="2880"/>
    <lineage>
        <taxon>Eukaryota</taxon>
        <taxon>Sar</taxon>
        <taxon>Stramenopiles</taxon>
        <taxon>Ochrophyta</taxon>
        <taxon>PX clade</taxon>
        <taxon>Phaeophyceae</taxon>
        <taxon>Ectocarpales</taxon>
        <taxon>Ectocarpaceae</taxon>
        <taxon>Ectocarpus</taxon>
    </lineage>
</organism>